<dbReference type="EMBL" id="HBFB01012420">
    <property type="protein sequence ID" value="CAD8675669.1"/>
    <property type="molecule type" value="Transcribed_RNA"/>
</dbReference>
<dbReference type="AlphaFoldDB" id="A0A7S0RG10"/>
<protein>
    <submittedName>
        <fullName evidence="1">Uncharacterized protein</fullName>
    </submittedName>
</protein>
<organism evidence="1">
    <name type="scientific">Chlamydomonas leiostraca</name>
    <dbReference type="NCBI Taxonomy" id="1034604"/>
    <lineage>
        <taxon>Eukaryota</taxon>
        <taxon>Viridiplantae</taxon>
        <taxon>Chlorophyta</taxon>
        <taxon>core chlorophytes</taxon>
        <taxon>Chlorophyceae</taxon>
        <taxon>CS clade</taxon>
        <taxon>Chlamydomonadales</taxon>
        <taxon>Chlamydomonadaceae</taxon>
        <taxon>Chlamydomonas</taxon>
    </lineage>
</organism>
<evidence type="ECO:0000313" key="1">
    <source>
        <dbReference type="EMBL" id="CAD8675669.1"/>
    </source>
</evidence>
<sequence>MALQCNGGQCVRCWGLAMLSRLSAGGDGGGRWWQAVQGLRPQLCLHVMTQARASKHGRAAAVPLACGWAGLLRCLSTVLALHPAGLHDLWVAQLCLRGCSYS</sequence>
<reference evidence="1" key="1">
    <citation type="submission" date="2021-01" db="EMBL/GenBank/DDBJ databases">
        <authorList>
            <person name="Corre E."/>
            <person name="Pelletier E."/>
            <person name="Niang G."/>
            <person name="Scheremetjew M."/>
            <person name="Finn R."/>
            <person name="Kale V."/>
            <person name="Holt S."/>
            <person name="Cochrane G."/>
            <person name="Meng A."/>
            <person name="Brown T."/>
            <person name="Cohen L."/>
        </authorList>
    </citation>
    <scope>NUCLEOTIDE SEQUENCE</scope>
    <source>
        <strain evidence="1">SAG 11-49</strain>
    </source>
</reference>
<name>A0A7S0RG10_9CHLO</name>
<accession>A0A7S0RG10</accession>
<proteinExistence type="predicted"/>
<gene>
    <name evidence="1" type="ORF">CLEI1391_LOCUS7016</name>
</gene>